<proteinExistence type="predicted"/>
<dbReference type="AlphaFoldDB" id="A0A814WRK4"/>
<feature type="domain" description="Aminoglycoside phosphotransferase" evidence="1">
    <location>
        <begin position="63"/>
        <end position="305"/>
    </location>
</feature>
<sequence length="381" mass="45075">MNFIQHPSYSEQMQDIKSILSKITIENLNKLLERFDLQCISYERLQTSGRINFIFNLKTQSKTSTYTEFILKVSNPHRYWKELRTKNEVYTMQYLIQHTTIPIPKIIDYSVDSKTSILSCEYILMERIHGNTLESVMKNMSDQTLLNIGIETCHYIKQLRQIKLPQMNKIGSFYTKEMFLGGTIEDGPTLGPFSTVKEYIIEHLQWSIQRIQTDKQLLQSTDEQLIVSLQKIIDHARTDVNLSSVEMQLHLTHTDLNSSNILVNENTGQILAILDWESCAMTFINNDLEFYSRWFDNDQEEKQFNLRIQQQQNYHELLNDIYNMQHIKYYLDIVYSAMYATFYSCTWFEDEQTVSEHINHFLKETEDAILIFNKNILGEKK</sequence>
<evidence type="ECO:0000313" key="3">
    <source>
        <dbReference type="Proteomes" id="UP000663860"/>
    </source>
</evidence>
<evidence type="ECO:0000259" key="1">
    <source>
        <dbReference type="Pfam" id="PF01636"/>
    </source>
</evidence>
<evidence type="ECO:0000313" key="2">
    <source>
        <dbReference type="EMBL" id="CAF1207637.1"/>
    </source>
</evidence>
<dbReference type="Proteomes" id="UP000663860">
    <property type="component" value="Unassembled WGS sequence"/>
</dbReference>
<dbReference type="Gene3D" id="3.90.1200.10">
    <property type="match status" value="1"/>
</dbReference>
<dbReference type="PANTHER" id="PTHR21310">
    <property type="entry name" value="AMINOGLYCOSIDE PHOSPHOTRANSFERASE-RELATED-RELATED"/>
    <property type="match status" value="1"/>
</dbReference>
<organism evidence="2 3">
    <name type="scientific">Adineta steineri</name>
    <dbReference type="NCBI Taxonomy" id="433720"/>
    <lineage>
        <taxon>Eukaryota</taxon>
        <taxon>Metazoa</taxon>
        <taxon>Spiralia</taxon>
        <taxon>Gnathifera</taxon>
        <taxon>Rotifera</taxon>
        <taxon>Eurotatoria</taxon>
        <taxon>Bdelloidea</taxon>
        <taxon>Adinetida</taxon>
        <taxon>Adinetidae</taxon>
        <taxon>Adineta</taxon>
    </lineage>
</organism>
<name>A0A814WRK4_9BILA</name>
<dbReference type="InterPro" id="IPR011009">
    <property type="entry name" value="Kinase-like_dom_sf"/>
</dbReference>
<dbReference type="InterPro" id="IPR002575">
    <property type="entry name" value="Aminoglycoside_PTrfase"/>
</dbReference>
<dbReference type="EMBL" id="CAJNOE010000421">
    <property type="protein sequence ID" value="CAF1207637.1"/>
    <property type="molecule type" value="Genomic_DNA"/>
</dbReference>
<dbReference type="InterPro" id="IPR051678">
    <property type="entry name" value="AGP_Transferase"/>
</dbReference>
<comment type="caution">
    <text evidence="2">The sequence shown here is derived from an EMBL/GenBank/DDBJ whole genome shotgun (WGS) entry which is preliminary data.</text>
</comment>
<accession>A0A814WRK4</accession>
<protein>
    <recommendedName>
        <fullName evidence="1">Aminoglycoside phosphotransferase domain-containing protein</fullName>
    </recommendedName>
</protein>
<dbReference type="PANTHER" id="PTHR21310:SF54">
    <property type="entry name" value="AMINOGLYCOSIDE PHOSPHOTRANSFERASE DOMAIN-CONTAINING PROTEIN"/>
    <property type="match status" value="1"/>
</dbReference>
<dbReference type="Pfam" id="PF01636">
    <property type="entry name" value="APH"/>
    <property type="match status" value="1"/>
</dbReference>
<dbReference type="SUPFAM" id="SSF56112">
    <property type="entry name" value="Protein kinase-like (PK-like)"/>
    <property type="match status" value="1"/>
</dbReference>
<gene>
    <name evidence="2" type="ORF">IZO911_LOCUS28986</name>
</gene>
<reference evidence="2" key="1">
    <citation type="submission" date="2021-02" db="EMBL/GenBank/DDBJ databases">
        <authorList>
            <person name="Nowell W R."/>
        </authorList>
    </citation>
    <scope>NUCLEOTIDE SEQUENCE</scope>
</reference>